<reference evidence="5 6" key="1">
    <citation type="submission" date="2014-08" db="EMBL/GenBank/DDBJ databases">
        <authorList>
            <person name="Chen Y.-H."/>
        </authorList>
    </citation>
    <scope>NUCLEOTIDE SEQUENCE [LARGE SCALE GENOMIC DNA]</scope>
</reference>
<keyword evidence="2" id="KW-0378">Hydrolase</keyword>
<evidence type="ECO:0000313" key="6">
    <source>
        <dbReference type="Proteomes" id="UP000039660"/>
    </source>
</evidence>
<dbReference type="Proteomes" id="UP000039660">
    <property type="component" value="Unassembled WGS sequence"/>
</dbReference>
<protein>
    <submittedName>
        <fullName evidence="5">Acetylornithine deacetylase ArgE</fullName>
    </submittedName>
</protein>
<keyword evidence="1" id="KW-0479">Metal-binding</keyword>
<dbReference type="EMBL" id="CCRK01000006">
    <property type="protein sequence ID" value="CDZ49506.1"/>
    <property type="molecule type" value="Genomic_DNA"/>
</dbReference>
<gene>
    <name evidence="5" type="primary">argE</name>
    <name evidence="5" type="ORF">NGAL_HAMBI1189_29780</name>
</gene>
<dbReference type="SUPFAM" id="SSF55031">
    <property type="entry name" value="Bacterial exopeptidase dimerisation domain"/>
    <property type="match status" value="1"/>
</dbReference>
<organism evidence="5 6">
    <name type="scientific">Neorhizobium galegae bv. officinalis</name>
    <dbReference type="NCBI Taxonomy" id="323656"/>
    <lineage>
        <taxon>Bacteria</taxon>
        <taxon>Pseudomonadati</taxon>
        <taxon>Pseudomonadota</taxon>
        <taxon>Alphaproteobacteria</taxon>
        <taxon>Hyphomicrobiales</taxon>
        <taxon>Rhizobiaceae</taxon>
        <taxon>Rhizobium/Agrobacterium group</taxon>
        <taxon>Neorhizobium</taxon>
    </lineage>
</organism>
<dbReference type="AlphaFoldDB" id="A0A0T7GQL5"/>
<dbReference type="Pfam" id="PF01546">
    <property type="entry name" value="Peptidase_M20"/>
    <property type="match status" value="1"/>
</dbReference>
<evidence type="ECO:0000256" key="3">
    <source>
        <dbReference type="ARBA" id="ARBA00023285"/>
    </source>
</evidence>
<feature type="domain" description="Peptidase M20 dimerisation" evidence="4">
    <location>
        <begin position="191"/>
        <end position="299"/>
    </location>
</feature>
<dbReference type="GO" id="GO:0046872">
    <property type="term" value="F:metal ion binding"/>
    <property type="evidence" value="ECO:0007669"/>
    <property type="project" value="UniProtKB-KW"/>
</dbReference>
<dbReference type="NCBIfam" id="NF005710">
    <property type="entry name" value="PRK07522.1"/>
    <property type="match status" value="1"/>
</dbReference>
<evidence type="ECO:0000256" key="1">
    <source>
        <dbReference type="ARBA" id="ARBA00022723"/>
    </source>
</evidence>
<name>A0A0T7GQL5_NEOGA</name>
<evidence type="ECO:0000259" key="4">
    <source>
        <dbReference type="Pfam" id="PF07687"/>
    </source>
</evidence>
<dbReference type="Gene3D" id="3.30.70.360">
    <property type="match status" value="1"/>
</dbReference>
<accession>A0A0T7GQL5</accession>
<dbReference type="InterPro" id="IPR036264">
    <property type="entry name" value="Bact_exopeptidase_dim_dom"/>
</dbReference>
<dbReference type="GO" id="GO:0008777">
    <property type="term" value="F:acetylornithine deacetylase activity"/>
    <property type="evidence" value="ECO:0007669"/>
    <property type="project" value="TreeGrafter"/>
</dbReference>
<dbReference type="NCBIfam" id="TIGR01892">
    <property type="entry name" value="AcOrn-deacetyl"/>
    <property type="match status" value="1"/>
</dbReference>
<dbReference type="PANTHER" id="PTHR43808">
    <property type="entry name" value="ACETYLORNITHINE DEACETYLASE"/>
    <property type="match status" value="1"/>
</dbReference>
<sequence length="398" mass="42238">MLCKSKVWRPRGHGFERREQSMRALDILEKLVGFPSVVGTPNGNIVEWIEDYLRSFGITAHILPGPEGDRANLFATIGPADQPGYILSGHMDVVPATEPGWDSDPFSLRNEKGQLYGRGTSDMKGFLSAALAAVPALLASPLCRPIHLAFSYDEEAGCRGVPHLLARLQDLCAPPLGAIIGEPSGMHAILAHKGKAAARVTLRGRSGHSSRPDLGLNAIHAMTEVQQAAVAAAVGLSRGPFEVEFEPPYSSLSIGTIRGGQAVNIIPELCSLELEARAISSADPEALLAPVRAAAEALAMKGFDVDWQVLSAYPALLLAPTSPLAALLQDLTGIEPLAAVSYGTEAGLYQRAGIDAIICGPGDITRAHKPNEFILASELDDCQAMIEALGRHCRAELQ</sequence>
<dbReference type="Gene3D" id="3.40.630.10">
    <property type="entry name" value="Zn peptidases"/>
    <property type="match status" value="1"/>
</dbReference>
<evidence type="ECO:0000256" key="2">
    <source>
        <dbReference type="ARBA" id="ARBA00022801"/>
    </source>
</evidence>
<evidence type="ECO:0000313" key="5">
    <source>
        <dbReference type="EMBL" id="CDZ49506.1"/>
    </source>
</evidence>
<dbReference type="GO" id="GO:0006526">
    <property type="term" value="P:L-arginine biosynthetic process"/>
    <property type="evidence" value="ECO:0007669"/>
    <property type="project" value="InterPro"/>
</dbReference>
<keyword evidence="3" id="KW-0170">Cobalt</keyword>
<dbReference type="CDD" id="cd03894">
    <property type="entry name" value="M20_ArgE"/>
    <property type="match status" value="1"/>
</dbReference>
<proteinExistence type="predicted"/>
<dbReference type="InterPro" id="IPR010169">
    <property type="entry name" value="AcOrn-deacetyl"/>
</dbReference>
<dbReference type="SUPFAM" id="SSF53187">
    <property type="entry name" value="Zn-dependent exopeptidases"/>
    <property type="match status" value="1"/>
</dbReference>
<dbReference type="Pfam" id="PF07687">
    <property type="entry name" value="M20_dimer"/>
    <property type="match status" value="1"/>
</dbReference>
<dbReference type="InterPro" id="IPR002933">
    <property type="entry name" value="Peptidase_M20"/>
</dbReference>
<dbReference type="InterPro" id="IPR050072">
    <property type="entry name" value="Peptidase_M20A"/>
</dbReference>
<dbReference type="PANTHER" id="PTHR43808:SF31">
    <property type="entry name" value="N-ACETYL-L-CITRULLINE DEACETYLASE"/>
    <property type="match status" value="1"/>
</dbReference>
<dbReference type="InterPro" id="IPR011650">
    <property type="entry name" value="Peptidase_M20_dimer"/>
</dbReference>